<reference evidence="2 4" key="1">
    <citation type="journal article" date="2013" name="Curr. Biol.">
        <title>Shared signatures of parasitism and phylogenomics unite Cryptomycota and microsporidia.</title>
        <authorList>
            <person name="James T.Y."/>
            <person name="Pelin A."/>
            <person name="Bonen L."/>
            <person name="Ahrendt S."/>
            <person name="Sain D."/>
            <person name="Corradi N."/>
            <person name="Stajich J.E."/>
        </authorList>
    </citation>
    <scope>NUCLEOTIDE SEQUENCE [LARGE SCALE GENOMIC DNA]</scope>
    <source>
        <strain evidence="2 4">CSF55</strain>
        <strain evidence="2 4">CSF55</strain>
    </source>
</reference>
<protein>
    <submittedName>
        <fullName evidence="2">Uncharacterized protein</fullName>
    </submittedName>
</protein>
<keyword evidence="1" id="KW-0472">Membrane</keyword>
<dbReference type="EMBL" id="KE560931">
    <property type="protein sequence ID" value="EPZ34642.1"/>
    <property type="molecule type" value="Genomic_DNA"/>
</dbReference>
<accession>A0A075AWN2</accession>
<dbReference type="HOGENOM" id="CLU_2400922_0_0_1"/>
<dbReference type="Proteomes" id="UP000281549">
    <property type="component" value="Unassembled WGS sequence"/>
</dbReference>
<name>A0A075AWN2_ROZAC</name>
<dbReference type="EMBL" id="ML004945">
    <property type="protein sequence ID" value="RKP21565.1"/>
    <property type="molecule type" value="Genomic_DNA"/>
</dbReference>
<evidence type="ECO:0000313" key="4">
    <source>
        <dbReference type="Proteomes" id="UP000030755"/>
    </source>
</evidence>
<reference evidence="5" key="2">
    <citation type="journal article" date="2018" name="Nat. Microbiol.">
        <title>Leveraging single-cell genomics to expand the fungal tree of life.</title>
        <authorList>
            <person name="Ahrendt S.R."/>
            <person name="Quandt C.A."/>
            <person name="Ciobanu D."/>
            <person name="Clum A."/>
            <person name="Salamov A."/>
            <person name="Andreopoulos B."/>
            <person name="Cheng J.F."/>
            <person name="Woyke T."/>
            <person name="Pelin A."/>
            <person name="Henrissat B."/>
            <person name="Reynolds N.K."/>
            <person name="Benny G.L."/>
            <person name="Smith M.E."/>
            <person name="James T.Y."/>
            <person name="Grigoriev I.V."/>
        </authorList>
    </citation>
    <scope>NUCLEOTIDE SEQUENCE [LARGE SCALE GENOMIC DNA]</scope>
    <source>
        <strain evidence="5">CSF55</strain>
    </source>
</reference>
<evidence type="ECO:0000313" key="2">
    <source>
        <dbReference type="EMBL" id="EPZ34642.1"/>
    </source>
</evidence>
<evidence type="ECO:0000313" key="3">
    <source>
        <dbReference type="EMBL" id="RKP21565.1"/>
    </source>
</evidence>
<keyword evidence="1" id="KW-0812">Transmembrane</keyword>
<keyword evidence="4" id="KW-1185">Reference proteome</keyword>
<reference evidence="3" key="3">
    <citation type="submission" date="2018-08" db="EMBL/GenBank/DDBJ databases">
        <title>Leveraging single-cell genomics to expand the Fungal Tree of Life.</title>
        <authorList>
            <consortium name="DOE Joint Genome Institute"/>
            <person name="Ahrendt S.R."/>
            <person name="Quandt C.A."/>
            <person name="Ciobanu D."/>
            <person name="Clum A."/>
            <person name="Salamov A."/>
            <person name="Andreopoulos B."/>
            <person name="Cheng J.-F."/>
            <person name="Woyke T."/>
            <person name="Pelin A."/>
            <person name="Henrissat B."/>
            <person name="Reynolds N."/>
            <person name="Benny G.L."/>
            <person name="Smith M.E."/>
            <person name="James T.Y."/>
            <person name="Grigoriev I.V."/>
        </authorList>
    </citation>
    <scope>NUCLEOTIDE SEQUENCE</scope>
    <source>
        <strain evidence="3">CSF55</strain>
    </source>
</reference>
<evidence type="ECO:0000313" key="5">
    <source>
        <dbReference type="Proteomes" id="UP000281549"/>
    </source>
</evidence>
<evidence type="ECO:0000256" key="1">
    <source>
        <dbReference type="SAM" id="Phobius"/>
    </source>
</evidence>
<feature type="transmembrane region" description="Helical" evidence="1">
    <location>
        <begin position="12"/>
        <end position="31"/>
    </location>
</feature>
<proteinExistence type="predicted"/>
<dbReference type="Proteomes" id="UP000030755">
    <property type="component" value="Unassembled WGS sequence"/>
</dbReference>
<gene>
    <name evidence="2" type="ORF">O9G_002960</name>
    <name evidence="3" type="ORF">ROZALSC1DRAFT_27051</name>
</gene>
<keyword evidence="1" id="KW-1133">Transmembrane helix</keyword>
<organism evidence="2 4">
    <name type="scientific">Rozella allomycis (strain CSF55)</name>
    <dbReference type="NCBI Taxonomy" id="988480"/>
    <lineage>
        <taxon>Eukaryota</taxon>
        <taxon>Fungi</taxon>
        <taxon>Fungi incertae sedis</taxon>
        <taxon>Cryptomycota</taxon>
        <taxon>Cryptomycota incertae sedis</taxon>
        <taxon>Rozella</taxon>
    </lineage>
</organism>
<sequence length="93" mass="10550">MGFVRFTKRLISIAVVPSIVFWALVTVFSPVKVERDWMELVAKLPTKSAFVMVTEESRLDDILQLSHPDSQQHTILKRVQTQGSHICKVTGNL</sequence>
<dbReference type="AlphaFoldDB" id="A0A075AWN2"/>